<organism evidence="1 2">
    <name type="scientific">Penicillium nordicum</name>
    <dbReference type="NCBI Taxonomy" id="229535"/>
    <lineage>
        <taxon>Eukaryota</taxon>
        <taxon>Fungi</taxon>
        <taxon>Dikarya</taxon>
        <taxon>Ascomycota</taxon>
        <taxon>Pezizomycotina</taxon>
        <taxon>Eurotiomycetes</taxon>
        <taxon>Eurotiomycetidae</taxon>
        <taxon>Eurotiales</taxon>
        <taxon>Aspergillaceae</taxon>
        <taxon>Penicillium</taxon>
    </lineage>
</organism>
<comment type="caution">
    <text evidence="1">The sequence shown here is derived from an EMBL/GenBank/DDBJ whole genome shotgun (WGS) entry which is preliminary data.</text>
</comment>
<gene>
    <name evidence="1" type="ORF">ACN38_g3794</name>
</gene>
<evidence type="ECO:0000313" key="1">
    <source>
        <dbReference type="EMBL" id="KOS45263.1"/>
    </source>
</evidence>
<evidence type="ECO:0000313" key="2">
    <source>
        <dbReference type="Proteomes" id="UP000037696"/>
    </source>
</evidence>
<dbReference type="EMBL" id="LHQQ01000046">
    <property type="protein sequence ID" value="KOS45263.1"/>
    <property type="molecule type" value="Genomic_DNA"/>
</dbReference>
<protein>
    <submittedName>
        <fullName evidence="1">Uncharacterized protein</fullName>
    </submittedName>
</protein>
<keyword evidence="2" id="KW-1185">Reference proteome</keyword>
<proteinExistence type="predicted"/>
<name>A0A0M9WHN5_9EURO</name>
<dbReference type="Proteomes" id="UP000037696">
    <property type="component" value="Unassembled WGS sequence"/>
</dbReference>
<accession>A0A0M9WHN5</accession>
<dbReference type="AlphaFoldDB" id="A0A0M9WHN5"/>
<sequence>MQYSLLHRTSIPLQSRFIVISPHGGLILRAMRWITSRWSTNPYYALVIAVIACGGIPKGTCAPPFTGLTRRTTIYNN</sequence>
<dbReference type="OrthoDB" id="5148848at2759"/>
<reference evidence="1 2" key="1">
    <citation type="submission" date="2015-08" db="EMBL/GenBank/DDBJ databases">
        <title>Genome sequencing of Penicillium nordicum.</title>
        <authorList>
            <person name="Nguyen H.D."/>
            <person name="Seifert K.A."/>
        </authorList>
    </citation>
    <scope>NUCLEOTIDE SEQUENCE [LARGE SCALE GENOMIC DNA]</scope>
    <source>
        <strain evidence="1 2">DAOMC 185683</strain>
    </source>
</reference>